<dbReference type="InterPro" id="IPR045299">
    <property type="entry name" value="Complex1_LYR_NDUFA6_LYRM6"/>
</dbReference>
<keyword evidence="15" id="KW-1185">Reference proteome</keyword>
<keyword evidence="5" id="KW-0813">Transport</keyword>
<evidence type="ECO:0000313" key="15">
    <source>
        <dbReference type="Proteomes" id="UP000279833"/>
    </source>
</evidence>
<sequence length="226" mass="25974">MVAGDQRLVHTPFLPLGCWSPCVPVVWNQGFPTPLGGLSMTTNPVKAPDIRFLPSQFRKQHPRPEKAVSRTSLAEAIYAWPYDSISRGKADSPLSAVPGHLGAITMSGVKAARPILSRNHAEARRRVISLYRAWYRQLPYIPKEYAHSSVDLTVPVLYARLREEFRKNKDIKDLRIIDLLIHRWQNELIEVARLWKSDTHVMDFFREDHLPEKPKDFLDKFLSGKQ</sequence>
<evidence type="ECO:0000256" key="10">
    <source>
        <dbReference type="ARBA" id="ARBA00023136"/>
    </source>
</evidence>
<reference evidence="14 15" key="2">
    <citation type="submission" date="2018-11" db="EMBL/GenBank/DDBJ databases">
        <authorList>
            <consortium name="Pathogen Informatics"/>
        </authorList>
    </citation>
    <scope>NUCLEOTIDE SEQUENCE [LARGE SCALE GENOMIC DNA]</scope>
    <source>
        <strain evidence="14">Dakar</strain>
        <strain evidence="15">Dakar, Senegal</strain>
    </source>
</reference>
<comment type="function">
    <text evidence="13">Accessory subunit of the mitochondrial membrane respiratory chain NADH dehydrogenase (Complex I), that is believed to be not involved in catalysis. Required for proper complex I assembly. Complex I functions in the transfer of electrons from NADH to the respiratory chain. The immediate electron acceptor for the enzyme is believed to be ubiquinone.</text>
</comment>
<evidence type="ECO:0000256" key="9">
    <source>
        <dbReference type="ARBA" id="ARBA00023128"/>
    </source>
</evidence>
<keyword evidence="10" id="KW-0472">Membrane</keyword>
<dbReference type="AlphaFoldDB" id="A0A183JW96"/>
<dbReference type="InterPro" id="IPR016488">
    <property type="entry name" value="NADH_Ub_cplx-1_asu_su-6"/>
</dbReference>
<evidence type="ECO:0000256" key="5">
    <source>
        <dbReference type="ARBA" id="ARBA00022448"/>
    </source>
</evidence>
<keyword evidence="6" id="KW-0679">Respiratory chain</keyword>
<evidence type="ECO:0000313" key="14">
    <source>
        <dbReference type="EMBL" id="VDP24395.1"/>
    </source>
</evidence>
<evidence type="ECO:0000256" key="7">
    <source>
        <dbReference type="ARBA" id="ARBA00022792"/>
    </source>
</evidence>
<evidence type="ECO:0000256" key="3">
    <source>
        <dbReference type="ARBA" id="ARBA00011790"/>
    </source>
</evidence>
<dbReference type="Proteomes" id="UP000279833">
    <property type="component" value="Unassembled WGS sequence"/>
</dbReference>
<protein>
    <recommendedName>
        <fullName evidence="4">NADH dehydrogenase [ubiquinone] 1 alpha subcomplex subunit 6</fullName>
    </recommendedName>
    <alternativeName>
        <fullName evidence="11">Complex I-B14</fullName>
    </alternativeName>
    <alternativeName>
        <fullName evidence="12">NADH-ubiquinone oxidoreductase B14 subunit</fullName>
    </alternativeName>
</protein>
<dbReference type="EMBL" id="UZAK01032222">
    <property type="protein sequence ID" value="VDP24395.1"/>
    <property type="molecule type" value="Genomic_DNA"/>
</dbReference>
<proteinExistence type="inferred from homology"/>
<comment type="subunit">
    <text evidence="3">Mammalian complex I is composed of 45 different subunits.</text>
</comment>
<gene>
    <name evidence="14" type="ORF">SCUD_LOCUS6991</name>
</gene>
<dbReference type="PANTHER" id="PTHR12964:SF0">
    <property type="entry name" value="NADH DEHYDROGENASE [UBIQUINONE] 1 ALPHA SUBCOMPLEX SUBUNIT 6"/>
    <property type="match status" value="1"/>
</dbReference>
<dbReference type="PANTHER" id="PTHR12964">
    <property type="entry name" value="NADH-UBIQUINONE OXIDOREDUCTASE B14 SUBUNIT"/>
    <property type="match status" value="1"/>
</dbReference>
<keyword evidence="9" id="KW-0496">Mitochondrion</keyword>
<dbReference type="STRING" id="6186.A0A183JW96"/>
<reference evidence="16" key="1">
    <citation type="submission" date="2016-06" db="UniProtKB">
        <authorList>
            <consortium name="WormBaseParasite"/>
        </authorList>
    </citation>
    <scope>IDENTIFICATION</scope>
</reference>
<dbReference type="GO" id="GO:0045271">
    <property type="term" value="C:respiratory chain complex I"/>
    <property type="evidence" value="ECO:0007669"/>
    <property type="project" value="InterPro"/>
</dbReference>
<comment type="similarity">
    <text evidence="2">Belongs to the complex I LYR family.</text>
</comment>
<organism evidence="16">
    <name type="scientific">Schistosoma curassoni</name>
    <dbReference type="NCBI Taxonomy" id="6186"/>
    <lineage>
        <taxon>Eukaryota</taxon>
        <taxon>Metazoa</taxon>
        <taxon>Spiralia</taxon>
        <taxon>Lophotrochozoa</taxon>
        <taxon>Platyhelminthes</taxon>
        <taxon>Trematoda</taxon>
        <taxon>Digenea</taxon>
        <taxon>Strigeidida</taxon>
        <taxon>Schistosomatoidea</taxon>
        <taxon>Schistosomatidae</taxon>
        <taxon>Schistosoma</taxon>
    </lineage>
</organism>
<evidence type="ECO:0000313" key="16">
    <source>
        <dbReference type="WBParaSite" id="SCUD_0000699101-mRNA-1"/>
    </source>
</evidence>
<name>A0A183JW96_9TREM</name>
<dbReference type="GO" id="GO:0005743">
    <property type="term" value="C:mitochondrial inner membrane"/>
    <property type="evidence" value="ECO:0007669"/>
    <property type="project" value="UniProtKB-SubCell"/>
</dbReference>
<dbReference type="GO" id="GO:0006979">
    <property type="term" value="P:response to oxidative stress"/>
    <property type="evidence" value="ECO:0007669"/>
    <property type="project" value="TreeGrafter"/>
</dbReference>
<accession>A0A183JW96</accession>
<evidence type="ECO:0000256" key="6">
    <source>
        <dbReference type="ARBA" id="ARBA00022660"/>
    </source>
</evidence>
<evidence type="ECO:0000256" key="13">
    <source>
        <dbReference type="ARBA" id="ARBA00046116"/>
    </source>
</evidence>
<dbReference type="CDD" id="cd20266">
    <property type="entry name" value="Complex1_LYR_NDUFA6_LYRM6"/>
    <property type="match status" value="1"/>
</dbReference>
<evidence type="ECO:0000256" key="2">
    <source>
        <dbReference type="ARBA" id="ARBA00009508"/>
    </source>
</evidence>
<comment type="subcellular location">
    <subcellularLocation>
        <location evidence="1">Mitochondrion inner membrane</location>
        <topology evidence="1">Peripheral membrane protein</topology>
        <orientation evidence="1">Matrix side</orientation>
    </subcellularLocation>
</comment>
<evidence type="ECO:0000256" key="11">
    <source>
        <dbReference type="ARBA" id="ARBA00030213"/>
    </source>
</evidence>
<dbReference type="WBParaSite" id="SCUD_0000699101-mRNA-1">
    <property type="protein sequence ID" value="SCUD_0000699101-mRNA-1"/>
    <property type="gene ID" value="SCUD_0000699101"/>
</dbReference>
<evidence type="ECO:0000256" key="8">
    <source>
        <dbReference type="ARBA" id="ARBA00022982"/>
    </source>
</evidence>
<keyword evidence="8" id="KW-0249">Electron transport</keyword>
<evidence type="ECO:0000256" key="12">
    <source>
        <dbReference type="ARBA" id="ARBA00032352"/>
    </source>
</evidence>
<evidence type="ECO:0000256" key="4">
    <source>
        <dbReference type="ARBA" id="ARBA00016386"/>
    </source>
</evidence>
<dbReference type="Pfam" id="PF13233">
    <property type="entry name" value="Complex1_LYR_2"/>
    <property type="match status" value="1"/>
</dbReference>
<keyword evidence="7" id="KW-0999">Mitochondrion inner membrane</keyword>
<evidence type="ECO:0000256" key="1">
    <source>
        <dbReference type="ARBA" id="ARBA00004443"/>
    </source>
</evidence>